<evidence type="ECO:0000313" key="2">
    <source>
        <dbReference type="EMBL" id="KAJ7783944.1"/>
    </source>
</evidence>
<evidence type="ECO:0000313" key="3">
    <source>
        <dbReference type="Proteomes" id="UP001215280"/>
    </source>
</evidence>
<dbReference type="Proteomes" id="UP001215280">
    <property type="component" value="Unassembled WGS sequence"/>
</dbReference>
<feature type="compositionally biased region" description="Basic and acidic residues" evidence="1">
    <location>
        <begin position="129"/>
        <end position="140"/>
    </location>
</feature>
<comment type="caution">
    <text evidence="2">The sequence shown here is derived from an EMBL/GenBank/DDBJ whole genome shotgun (WGS) entry which is preliminary data.</text>
</comment>
<accession>A0AAD7KEH2</accession>
<keyword evidence="3" id="KW-1185">Reference proteome</keyword>
<dbReference type="AlphaFoldDB" id="A0AAD7KEH2"/>
<organism evidence="2 3">
    <name type="scientific">Mycena maculata</name>
    <dbReference type="NCBI Taxonomy" id="230809"/>
    <lineage>
        <taxon>Eukaryota</taxon>
        <taxon>Fungi</taxon>
        <taxon>Dikarya</taxon>
        <taxon>Basidiomycota</taxon>
        <taxon>Agaricomycotina</taxon>
        <taxon>Agaricomycetes</taxon>
        <taxon>Agaricomycetidae</taxon>
        <taxon>Agaricales</taxon>
        <taxon>Marasmiineae</taxon>
        <taxon>Mycenaceae</taxon>
        <taxon>Mycena</taxon>
    </lineage>
</organism>
<sequence>MKAPADGARNQAARLNDRERQWYTVSLDTRDAVLPPHEAMMRDPVQDNLRHRQAMPFDDGMDRCESGRNKQVLAARKQAHIYRAGDYLQQRRVPCLCWGSKRDSPSVNRGVGLVYPPVTSPPTAQYKPSDSRQKHGARSEARNCYMPQRQLPGRCEACNRAVCMAVKEYKELVNQAYQSDHPVIAITCSLSSHADRVAQQVDSVFTTKCSPVLTYFVVEWYPYIST</sequence>
<protein>
    <submittedName>
        <fullName evidence="2">Uncharacterized protein</fullName>
    </submittedName>
</protein>
<name>A0AAD7KEH2_9AGAR</name>
<dbReference type="EMBL" id="JARJLG010000002">
    <property type="protein sequence ID" value="KAJ7783944.1"/>
    <property type="molecule type" value="Genomic_DNA"/>
</dbReference>
<feature type="region of interest" description="Disordered" evidence="1">
    <location>
        <begin position="109"/>
        <end position="140"/>
    </location>
</feature>
<reference evidence="2" key="1">
    <citation type="submission" date="2023-03" db="EMBL/GenBank/DDBJ databases">
        <title>Massive genome expansion in bonnet fungi (Mycena s.s.) driven by repeated elements and novel gene families across ecological guilds.</title>
        <authorList>
            <consortium name="Lawrence Berkeley National Laboratory"/>
            <person name="Harder C.B."/>
            <person name="Miyauchi S."/>
            <person name="Viragh M."/>
            <person name="Kuo A."/>
            <person name="Thoen E."/>
            <person name="Andreopoulos B."/>
            <person name="Lu D."/>
            <person name="Skrede I."/>
            <person name="Drula E."/>
            <person name="Henrissat B."/>
            <person name="Morin E."/>
            <person name="Kohler A."/>
            <person name="Barry K."/>
            <person name="LaButti K."/>
            <person name="Morin E."/>
            <person name="Salamov A."/>
            <person name="Lipzen A."/>
            <person name="Mereny Z."/>
            <person name="Hegedus B."/>
            <person name="Baldrian P."/>
            <person name="Stursova M."/>
            <person name="Weitz H."/>
            <person name="Taylor A."/>
            <person name="Grigoriev I.V."/>
            <person name="Nagy L.G."/>
            <person name="Martin F."/>
            <person name="Kauserud H."/>
        </authorList>
    </citation>
    <scope>NUCLEOTIDE SEQUENCE</scope>
    <source>
        <strain evidence="2">CBHHK188m</strain>
    </source>
</reference>
<proteinExistence type="predicted"/>
<gene>
    <name evidence="2" type="ORF">DFH07DRAFT_764314</name>
</gene>
<evidence type="ECO:0000256" key="1">
    <source>
        <dbReference type="SAM" id="MobiDB-lite"/>
    </source>
</evidence>